<dbReference type="InterPro" id="IPR003313">
    <property type="entry name" value="AraC-bd"/>
</dbReference>
<evidence type="ECO:0000256" key="2">
    <source>
        <dbReference type="ARBA" id="ARBA00023125"/>
    </source>
</evidence>
<dbReference type="InterPro" id="IPR018060">
    <property type="entry name" value="HTH_AraC"/>
</dbReference>
<dbReference type="InterPro" id="IPR009057">
    <property type="entry name" value="Homeodomain-like_sf"/>
</dbReference>
<dbReference type="RefSeq" id="WP_069671303.1">
    <property type="nucleotide sequence ID" value="NZ_JBHOHD010000001.1"/>
</dbReference>
<dbReference type="InterPro" id="IPR050204">
    <property type="entry name" value="AraC_XylS_family_regulators"/>
</dbReference>
<dbReference type="Pfam" id="PF12833">
    <property type="entry name" value="HTH_18"/>
    <property type="match status" value="1"/>
</dbReference>
<gene>
    <name evidence="5" type="ORF">BEL05_00390</name>
</gene>
<dbReference type="PANTHER" id="PTHR46796">
    <property type="entry name" value="HTH-TYPE TRANSCRIPTIONAL ACTIVATOR RHAS-RELATED"/>
    <property type="match status" value="1"/>
</dbReference>
<evidence type="ECO:0000256" key="1">
    <source>
        <dbReference type="ARBA" id="ARBA00023015"/>
    </source>
</evidence>
<reference evidence="5 6" key="1">
    <citation type="submission" date="2016-07" db="EMBL/GenBank/DDBJ databases">
        <title>Whole-genome of two Shewanella species isolated from a digestive organ of sea cucumber Apostichopus japonicus Selenka 1867.</title>
        <authorList>
            <person name="Hong H.-H."/>
            <person name="Choi H."/>
            <person name="Cheon S."/>
            <person name="Oh J.-S."/>
            <person name="Lee H.-G."/>
            <person name="Park C."/>
        </authorList>
    </citation>
    <scope>NUCLEOTIDE SEQUENCE [LARGE SCALE GENOMIC DNA]</scope>
    <source>
        <strain evidence="5 6">CSB03KR</strain>
    </source>
</reference>
<sequence length="278" mass="31900">MTLPHQDEHIEYWTHPIHKEVELSRAHLNSFSFEKHIHLDYHIGVVSQGVQEYLHKGTHYQLTPNNISILNPDECHNGHSLHADGYHVHVMSLPCSLVEEIATEVGVSALFFQTPIINSQVLQRQFLLLHTLLTTERQRLSRLEAETTLLALVTELFGHYGQSPKLIQPSAKLGIMELSRVKQLLHEHLASDINLEQLSSSVDLSKFQFLRQFKTAMGMTPHAYLTRLRLEYAKKSLRNGNSAINTAYEVGFFDQSHFNKAFKRAYLVTPSDFKKRVI</sequence>
<accession>A0A1E5IUT5</accession>
<evidence type="ECO:0000259" key="4">
    <source>
        <dbReference type="PROSITE" id="PS01124"/>
    </source>
</evidence>
<dbReference type="SUPFAM" id="SSF46689">
    <property type="entry name" value="Homeodomain-like"/>
    <property type="match status" value="2"/>
</dbReference>
<dbReference type="InterPro" id="IPR037923">
    <property type="entry name" value="HTH-like"/>
</dbReference>
<dbReference type="STRING" id="23.BEL05_00390"/>
<evidence type="ECO:0000313" key="6">
    <source>
        <dbReference type="Proteomes" id="UP000095230"/>
    </source>
</evidence>
<dbReference type="PANTHER" id="PTHR46796:SF11">
    <property type="entry name" value="TRANSCRIPTIONAL REGULATOR-RELATED"/>
    <property type="match status" value="1"/>
</dbReference>
<proteinExistence type="predicted"/>
<dbReference type="SUPFAM" id="SSF51215">
    <property type="entry name" value="Regulatory protein AraC"/>
    <property type="match status" value="1"/>
</dbReference>
<dbReference type="PROSITE" id="PS01124">
    <property type="entry name" value="HTH_ARAC_FAMILY_2"/>
    <property type="match status" value="1"/>
</dbReference>
<name>A0A1E5IUT5_SHECO</name>
<dbReference type="EMBL" id="MCBT01000037">
    <property type="protein sequence ID" value="OEG73723.1"/>
    <property type="molecule type" value="Genomic_DNA"/>
</dbReference>
<keyword evidence="2" id="KW-0238">DNA-binding</keyword>
<protein>
    <submittedName>
        <fullName evidence="5">AraC family transcriptional regulator</fullName>
    </submittedName>
</protein>
<dbReference type="OrthoDB" id="9809338at2"/>
<feature type="domain" description="HTH araC/xylS-type" evidence="4">
    <location>
        <begin position="179"/>
        <end position="276"/>
    </location>
</feature>
<dbReference type="Pfam" id="PF02311">
    <property type="entry name" value="AraC_binding"/>
    <property type="match status" value="1"/>
</dbReference>
<keyword evidence="3" id="KW-0804">Transcription</keyword>
<dbReference type="Gene3D" id="1.10.10.60">
    <property type="entry name" value="Homeodomain-like"/>
    <property type="match status" value="2"/>
</dbReference>
<dbReference type="GO" id="GO:0003700">
    <property type="term" value="F:DNA-binding transcription factor activity"/>
    <property type="evidence" value="ECO:0007669"/>
    <property type="project" value="InterPro"/>
</dbReference>
<evidence type="ECO:0000313" key="5">
    <source>
        <dbReference type="EMBL" id="OEG73723.1"/>
    </source>
</evidence>
<keyword evidence="1" id="KW-0805">Transcription regulation</keyword>
<evidence type="ECO:0000256" key="3">
    <source>
        <dbReference type="ARBA" id="ARBA00023163"/>
    </source>
</evidence>
<dbReference type="Proteomes" id="UP000095230">
    <property type="component" value="Unassembled WGS sequence"/>
</dbReference>
<organism evidence="5 6">
    <name type="scientific">Shewanella colwelliana</name>
    <name type="common">Alteromonas colwelliana</name>
    <dbReference type="NCBI Taxonomy" id="23"/>
    <lineage>
        <taxon>Bacteria</taxon>
        <taxon>Pseudomonadati</taxon>
        <taxon>Pseudomonadota</taxon>
        <taxon>Gammaproteobacteria</taxon>
        <taxon>Alteromonadales</taxon>
        <taxon>Shewanellaceae</taxon>
        <taxon>Shewanella</taxon>
    </lineage>
</organism>
<comment type="caution">
    <text evidence="5">The sequence shown here is derived from an EMBL/GenBank/DDBJ whole genome shotgun (WGS) entry which is preliminary data.</text>
</comment>
<dbReference type="GO" id="GO:0043565">
    <property type="term" value="F:sequence-specific DNA binding"/>
    <property type="evidence" value="ECO:0007669"/>
    <property type="project" value="InterPro"/>
</dbReference>
<dbReference type="SMART" id="SM00342">
    <property type="entry name" value="HTH_ARAC"/>
    <property type="match status" value="1"/>
</dbReference>
<dbReference type="AlphaFoldDB" id="A0A1E5IUT5"/>